<gene>
    <name evidence="2" type="ORF">OGZ39_06270</name>
</gene>
<comment type="caution">
    <text evidence="2">The sequence shown here is derived from an EMBL/GenBank/DDBJ whole genome shotgun (WGS) entry which is preliminary data.</text>
</comment>
<protein>
    <submittedName>
        <fullName evidence="2">Uncharacterized protein</fullName>
    </submittedName>
</protein>
<dbReference type="Proteomes" id="UP001152656">
    <property type="component" value="Unassembled WGS sequence"/>
</dbReference>
<feature type="transmembrane region" description="Helical" evidence="1">
    <location>
        <begin position="16"/>
        <end position="38"/>
    </location>
</feature>
<evidence type="ECO:0000313" key="3">
    <source>
        <dbReference type="Proteomes" id="UP001152656"/>
    </source>
</evidence>
<dbReference type="AlphaFoldDB" id="A0A9X4S1Y9"/>
<proteinExistence type="predicted"/>
<keyword evidence="1" id="KW-0812">Transmembrane</keyword>
<keyword evidence="1" id="KW-0472">Membrane</keyword>
<reference evidence="2" key="2">
    <citation type="journal article" date="2023" name="Food Microbiol.">
        <title>Evaluation of the fermentation potential of lactic acid bacteria isolated from herbs, fruits and vegetables as starter cultures in nut-based milk alternatives.</title>
        <authorList>
            <person name="Huang W."/>
            <person name="Dong A."/>
            <person name="Pham H.T."/>
            <person name="Zhou C."/>
            <person name="Huo Z."/>
            <person name="Watjen A.P."/>
            <person name="Prakash S."/>
            <person name="Bang-Berthelsen C.H."/>
            <person name="Turner M.S."/>
        </authorList>
    </citation>
    <scope>NUCLEOTIDE SEQUENCE</scope>
    <source>
        <strain evidence="2">581</strain>
    </source>
</reference>
<dbReference type="EMBL" id="JAOWLP010000004">
    <property type="protein sequence ID" value="MDG4981260.1"/>
    <property type="molecule type" value="Genomic_DNA"/>
</dbReference>
<name>A0A9X4S1Y9_9LACT</name>
<dbReference type="RefSeq" id="WP_236253336.1">
    <property type="nucleotide sequence ID" value="NZ_CP066300.1"/>
</dbReference>
<organism evidence="2 3">
    <name type="scientific">Lactococcus lactis</name>
    <dbReference type="NCBI Taxonomy" id="1358"/>
    <lineage>
        <taxon>Bacteria</taxon>
        <taxon>Bacillati</taxon>
        <taxon>Bacillota</taxon>
        <taxon>Bacilli</taxon>
        <taxon>Lactobacillales</taxon>
        <taxon>Streptococcaceae</taxon>
        <taxon>Lactococcus</taxon>
    </lineage>
</organism>
<evidence type="ECO:0000313" key="2">
    <source>
        <dbReference type="EMBL" id="MDG4981260.1"/>
    </source>
</evidence>
<keyword evidence="1" id="KW-1133">Transmembrane helix</keyword>
<accession>A0A9X4S1Y9</accession>
<reference evidence="2" key="1">
    <citation type="submission" date="2022-10" db="EMBL/GenBank/DDBJ databases">
        <authorList>
            <person name="Turner M.S."/>
            <person name="Huang W."/>
        </authorList>
    </citation>
    <scope>NUCLEOTIDE SEQUENCE</scope>
    <source>
        <strain evidence="2">581</strain>
    </source>
</reference>
<sequence length="204" mass="23513">MVEEFMVKRKKKHCTLVVAGSISFSIILLFIALIYVWLNLGKYSVYYAQHLPHKVGTNPVMVAVFNNLDAIYIPNANYDVPFGGVRVKTSEGDIDYRFEGLKNNDISVFKKGELSFSLKPEAGGLDLIDFVTPYTYNFNSKGEFISVTYSEETTPKTIKPTLQYIIIVKEKLNEMYGFIVSHRQASKINLQWIYNLFNYWRFNS</sequence>
<evidence type="ECO:0000256" key="1">
    <source>
        <dbReference type="SAM" id="Phobius"/>
    </source>
</evidence>